<dbReference type="AlphaFoldDB" id="A0AAE0W563"/>
<dbReference type="EMBL" id="JAEAOA010000184">
    <property type="protein sequence ID" value="KAK3601921.1"/>
    <property type="molecule type" value="Genomic_DNA"/>
</dbReference>
<evidence type="ECO:0000313" key="8">
    <source>
        <dbReference type="Proteomes" id="UP001195483"/>
    </source>
</evidence>
<evidence type="ECO:0000259" key="6">
    <source>
        <dbReference type="PROSITE" id="PS50261"/>
    </source>
</evidence>
<comment type="subcellular location">
    <subcellularLocation>
        <location evidence="1">Membrane</location>
        <topology evidence="1">Multi-pass membrane protein</topology>
    </subcellularLocation>
</comment>
<keyword evidence="8" id="KW-1185">Reference proteome</keyword>
<feature type="domain" description="G-protein coupled receptors family 2 profile 2" evidence="6">
    <location>
        <begin position="22"/>
        <end position="280"/>
    </location>
</feature>
<name>A0AAE0W563_9BIVA</name>
<reference evidence="7" key="1">
    <citation type="journal article" date="2021" name="Genome Biol. Evol.">
        <title>A High-Quality Reference Genome for a Parasitic Bivalve with Doubly Uniparental Inheritance (Bivalvia: Unionida).</title>
        <authorList>
            <person name="Smith C.H."/>
        </authorList>
    </citation>
    <scope>NUCLEOTIDE SEQUENCE</scope>
    <source>
        <strain evidence="7">CHS0354</strain>
    </source>
</reference>
<dbReference type="SUPFAM" id="SSF81321">
    <property type="entry name" value="Family A G protein-coupled receptor-like"/>
    <property type="match status" value="1"/>
</dbReference>
<feature type="transmembrane region" description="Helical" evidence="5">
    <location>
        <begin position="12"/>
        <end position="37"/>
    </location>
</feature>
<feature type="transmembrane region" description="Helical" evidence="5">
    <location>
        <begin position="121"/>
        <end position="142"/>
    </location>
</feature>
<dbReference type="InterPro" id="IPR017981">
    <property type="entry name" value="GPCR_2-like_7TM"/>
</dbReference>
<dbReference type="Gene3D" id="1.20.1070.10">
    <property type="entry name" value="Rhodopsin 7-helix transmembrane proteins"/>
    <property type="match status" value="1"/>
</dbReference>
<evidence type="ECO:0000313" key="7">
    <source>
        <dbReference type="EMBL" id="KAK3601921.1"/>
    </source>
</evidence>
<feature type="transmembrane region" description="Helical" evidence="5">
    <location>
        <begin position="187"/>
        <end position="206"/>
    </location>
</feature>
<feature type="transmembrane region" description="Helical" evidence="5">
    <location>
        <begin position="226"/>
        <end position="248"/>
    </location>
</feature>
<dbReference type="PANTHER" id="PTHR23112">
    <property type="entry name" value="G PROTEIN-COUPLED RECEPTOR 157-RELATED"/>
    <property type="match status" value="1"/>
</dbReference>
<evidence type="ECO:0000256" key="2">
    <source>
        <dbReference type="ARBA" id="ARBA00022692"/>
    </source>
</evidence>
<accession>A0AAE0W563</accession>
<keyword evidence="4 5" id="KW-0472">Membrane</keyword>
<dbReference type="PRINTS" id="PR02001">
    <property type="entry name" value="GCR1CAMPR"/>
</dbReference>
<dbReference type="GO" id="GO:0005886">
    <property type="term" value="C:plasma membrane"/>
    <property type="evidence" value="ECO:0007669"/>
    <property type="project" value="TreeGrafter"/>
</dbReference>
<comment type="caution">
    <text evidence="7">The sequence shown here is derived from an EMBL/GenBank/DDBJ whole genome shotgun (WGS) entry which is preliminary data.</text>
</comment>
<dbReference type="Proteomes" id="UP001195483">
    <property type="component" value="Unassembled WGS sequence"/>
</dbReference>
<dbReference type="GO" id="GO:0007189">
    <property type="term" value="P:adenylate cyclase-activating G protein-coupled receptor signaling pathway"/>
    <property type="evidence" value="ECO:0007669"/>
    <property type="project" value="TreeGrafter"/>
</dbReference>
<protein>
    <recommendedName>
        <fullName evidence="6">G-protein coupled receptors family 2 profile 2 domain-containing protein</fullName>
    </recommendedName>
</protein>
<evidence type="ECO:0000256" key="5">
    <source>
        <dbReference type="SAM" id="Phobius"/>
    </source>
</evidence>
<evidence type="ECO:0000256" key="4">
    <source>
        <dbReference type="ARBA" id="ARBA00023136"/>
    </source>
</evidence>
<reference evidence="7" key="2">
    <citation type="journal article" date="2021" name="Genome Biol. Evol.">
        <title>Developing a high-quality reference genome for a parasitic bivalve with doubly uniparental inheritance (Bivalvia: Unionida).</title>
        <authorList>
            <person name="Smith C.H."/>
        </authorList>
    </citation>
    <scope>NUCLEOTIDE SEQUENCE</scope>
    <source>
        <strain evidence="7">CHS0354</strain>
        <tissue evidence="7">Mantle</tissue>
    </source>
</reference>
<keyword evidence="3 5" id="KW-1133">Transmembrane helix</keyword>
<dbReference type="PANTHER" id="PTHR23112:SF47">
    <property type="entry name" value="G-PROTEIN COUPLED RECEPTOR 157"/>
    <property type="match status" value="1"/>
</dbReference>
<dbReference type="InterPro" id="IPR022343">
    <property type="entry name" value="GCR1-cAMP_receptor"/>
</dbReference>
<gene>
    <name evidence="7" type="ORF">CHS0354_001930</name>
</gene>
<sequence>MSNNSTITTIQYASAGCTIVSSLLSIFGAFVIFWTYWRINYVRNFPRTLLLWLTVADLLNASGNLVGTTDYISKNGRHDDICTAQSIVTTYASISSFLWTLVITAHMMASIQFRSNRTRSTVLNILYHVICWGIPGLVTLLACMQDALGSDSDTNTVTGTWCWIKSSNNTHTKTIEWMLVAGKGWEILCYILSLSILVLLKLKLYLSGRRLRDLNAGFRDEDTHFLYLWLLLWLLRVWGTIRFILFWSQKEDNLTFLIIPQSIGDSAQAFGNCILFCFLDKEVMQHIKNKCTSSRFEDVENERLIPTSEGSANNEKRVFYNTE</sequence>
<feature type="transmembrane region" description="Helical" evidence="5">
    <location>
        <begin position="254"/>
        <end position="279"/>
    </location>
</feature>
<feature type="transmembrane region" description="Helical" evidence="5">
    <location>
        <begin position="49"/>
        <end position="67"/>
    </location>
</feature>
<organism evidence="7 8">
    <name type="scientific">Potamilus streckersoni</name>
    <dbReference type="NCBI Taxonomy" id="2493646"/>
    <lineage>
        <taxon>Eukaryota</taxon>
        <taxon>Metazoa</taxon>
        <taxon>Spiralia</taxon>
        <taxon>Lophotrochozoa</taxon>
        <taxon>Mollusca</taxon>
        <taxon>Bivalvia</taxon>
        <taxon>Autobranchia</taxon>
        <taxon>Heteroconchia</taxon>
        <taxon>Palaeoheterodonta</taxon>
        <taxon>Unionida</taxon>
        <taxon>Unionoidea</taxon>
        <taxon>Unionidae</taxon>
        <taxon>Ambleminae</taxon>
        <taxon>Lampsilini</taxon>
        <taxon>Potamilus</taxon>
    </lineage>
</organism>
<dbReference type="Pfam" id="PF05462">
    <property type="entry name" value="Dicty_CAR"/>
    <property type="match status" value="1"/>
</dbReference>
<proteinExistence type="predicted"/>
<keyword evidence="2 5" id="KW-0812">Transmembrane</keyword>
<feature type="transmembrane region" description="Helical" evidence="5">
    <location>
        <begin position="87"/>
        <end position="109"/>
    </location>
</feature>
<dbReference type="GO" id="GO:0004930">
    <property type="term" value="F:G protein-coupled receptor activity"/>
    <property type="evidence" value="ECO:0007669"/>
    <property type="project" value="TreeGrafter"/>
</dbReference>
<evidence type="ECO:0000256" key="3">
    <source>
        <dbReference type="ARBA" id="ARBA00022989"/>
    </source>
</evidence>
<dbReference type="GO" id="GO:0007166">
    <property type="term" value="P:cell surface receptor signaling pathway"/>
    <property type="evidence" value="ECO:0007669"/>
    <property type="project" value="InterPro"/>
</dbReference>
<dbReference type="PROSITE" id="PS50261">
    <property type="entry name" value="G_PROTEIN_RECEP_F2_4"/>
    <property type="match status" value="1"/>
</dbReference>
<reference evidence="7" key="3">
    <citation type="submission" date="2023-05" db="EMBL/GenBank/DDBJ databases">
        <authorList>
            <person name="Smith C.H."/>
        </authorList>
    </citation>
    <scope>NUCLEOTIDE SEQUENCE</scope>
    <source>
        <strain evidence="7">CHS0354</strain>
        <tissue evidence="7">Mantle</tissue>
    </source>
</reference>
<evidence type="ECO:0000256" key="1">
    <source>
        <dbReference type="ARBA" id="ARBA00004141"/>
    </source>
</evidence>